<keyword evidence="2" id="KW-0732">Signal</keyword>
<accession>K0C513</accession>
<organism evidence="3 4">
    <name type="scientific">Alcanivorax dieselolei (strain DSM 16502 / CGMCC 1.3690 / MCCC 1A00001 / B-5)</name>
    <name type="common">Alloalcanivorax dieselolei</name>
    <dbReference type="NCBI Taxonomy" id="930169"/>
    <lineage>
        <taxon>Bacteria</taxon>
        <taxon>Pseudomonadati</taxon>
        <taxon>Pseudomonadota</taxon>
        <taxon>Gammaproteobacteria</taxon>
        <taxon>Oceanospirillales</taxon>
        <taxon>Alcanivoracaceae</taxon>
        <taxon>Alloalcanivorax</taxon>
    </lineage>
</organism>
<proteinExistence type="predicted"/>
<reference evidence="3 4" key="1">
    <citation type="journal article" date="2012" name="J. Bacteriol.">
        <title>Complete genome sequence of Alcanivorax dieselolei type strain B5.</title>
        <authorList>
            <person name="Lai Q."/>
            <person name="Li W."/>
            <person name="Shao Z."/>
        </authorList>
    </citation>
    <scope>NUCLEOTIDE SEQUENCE [LARGE SCALE GENOMIC DNA]</scope>
    <source>
        <strain evidence="4">DSM 16502 / CGMCC 1.3690 / B-5</strain>
    </source>
</reference>
<evidence type="ECO:0008006" key="5">
    <source>
        <dbReference type="Google" id="ProtNLM"/>
    </source>
</evidence>
<name>K0C513_ALCDB</name>
<evidence type="ECO:0000256" key="2">
    <source>
        <dbReference type="SAM" id="SignalP"/>
    </source>
</evidence>
<dbReference type="AlphaFoldDB" id="K0C513"/>
<feature type="chain" id="PRO_5003831320" description="DUF3613 domain-containing protein" evidence="2">
    <location>
        <begin position="20"/>
        <end position="95"/>
    </location>
</feature>
<gene>
    <name evidence="3" type="ordered locus">B5T_00201</name>
</gene>
<dbReference type="RefSeq" id="WP_014992570.1">
    <property type="nucleotide sequence ID" value="NC_018691.1"/>
</dbReference>
<dbReference type="Proteomes" id="UP000006286">
    <property type="component" value="Chromosome"/>
</dbReference>
<sequence length="95" mass="10649">MNKSILIVLTCIASSTAIAQEKSYEFGLSNSVSNPQRETVTDWLLEQQRKSPASQQSELPAQLYVDSQRRIGDTFKSKIPESLQEKANSMKKNSN</sequence>
<dbReference type="KEGG" id="adi:B5T_00201"/>
<evidence type="ECO:0000256" key="1">
    <source>
        <dbReference type="SAM" id="MobiDB-lite"/>
    </source>
</evidence>
<dbReference type="STRING" id="930169.B5T_00201"/>
<feature type="signal peptide" evidence="2">
    <location>
        <begin position="1"/>
        <end position="19"/>
    </location>
</feature>
<evidence type="ECO:0000313" key="3">
    <source>
        <dbReference type="EMBL" id="AFT68489.1"/>
    </source>
</evidence>
<feature type="region of interest" description="Disordered" evidence="1">
    <location>
        <begin position="76"/>
        <end position="95"/>
    </location>
</feature>
<keyword evidence="4" id="KW-1185">Reference proteome</keyword>
<feature type="compositionally biased region" description="Polar residues" evidence="1">
    <location>
        <begin position="85"/>
        <end position="95"/>
    </location>
</feature>
<evidence type="ECO:0000313" key="4">
    <source>
        <dbReference type="Proteomes" id="UP000006286"/>
    </source>
</evidence>
<dbReference type="HOGENOM" id="CLU_2366639_0_0_6"/>
<protein>
    <recommendedName>
        <fullName evidence="5">DUF3613 domain-containing protein</fullName>
    </recommendedName>
</protein>
<dbReference type="OrthoDB" id="6078454at2"/>
<dbReference type="EMBL" id="CP003466">
    <property type="protein sequence ID" value="AFT68489.1"/>
    <property type="molecule type" value="Genomic_DNA"/>
</dbReference>